<dbReference type="InterPro" id="IPR003594">
    <property type="entry name" value="HATPase_dom"/>
</dbReference>
<dbReference type="PROSITE" id="PS50885">
    <property type="entry name" value="HAMP"/>
    <property type="match status" value="1"/>
</dbReference>
<keyword evidence="8 15" id="KW-0812">Transmembrane</keyword>
<evidence type="ECO:0000256" key="7">
    <source>
        <dbReference type="ARBA" id="ARBA00022679"/>
    </source>
</evidence>
<evidence type="ECO:0000256" key="12">
    <source>
        <dbReference type="ARBA" id="ARBA00022989"/>
    </source>
</evidence>
<dbReference type="InterPro" id="IPR036890">
    <property type="entry name" value="HATPase_C_sf"/>
</dbReference>
<evidence type="ECO:0000256" key="10">
    <source>
        <dbReference type="ARBA" id="ARBA00022777"/>
    </source>
</evidence>
<dbReference type="SUPFAM" id="SSF55874">
    <property type="entry name" value="ATPase domain of HSP90 chaperone/DNA topoisomerase II/histidine kinase"/>
    <property type="match status" value="1"/>
</dbReference>
<accession>A0ABU5E286</accession>
<dbReference type="EC" id="2.7.13.3" evidence="3"/>
<dbReference type="CDD" id="cd00075">
    <property type="entry name" value="HATPase"/>
    <property type="match status" value="1"/>
</dbReference>
<evidence type="ECO:0000256" key="6">
    <source>
        <dbReference type="ARBA" id="ARBA00022553"/>
    </source>
</evidence>
<dbReference type="Proteomes" id="UP001271769">
    <property type="component" value="Unassembled WGS sequence"/>
</dbReference>
<keyword evidence="4" id="KW-1003">Cell membrane</keyword>
<reference evidence="18 19" key="1">
    <citation type="journal article" date="2013" name="Antonie Van Leeuwenhoek">
        <title>Dongia rigui sp. nov., isolated from freshwater of a large wetland in Korea.</title>
        <authorList>
            <person name="Baik K.S."/>
            <person name="Hwang Y.M."/>
            <person name="Choi J.S."/>
            <person name="Kwon J."/>
            <person name="Seong C.N."/>
        </authorList>
    </citation>
    <scope>NUCLEOTIDE SEQUENCE [LARGE SCALE GENOMIC DNA]</scope>
    <source>
        <strain evidence="18 19">04SU4-P</strain>
    </source>
</reference>
<evidence type="ECO:0000256" key="5">
    <source>
        <dbReference type="ARBA" id="ARBA00022519"/>
    </source>
</evidence>
<organism evidence="18 19">
    <name type="scientific">Dongia rigui</name>
    <dbReference type="NCBI Taxonomy" id="940149"/>
    <lineage>
        <taxon>Bacteria</taxon>
        <taxon>Pseudomonadati</taxon>
        <taxon>Pseudomonadota</taxon>
        <taxon>Alphaproteobacteria</taxon>
        <taxon>Rhodospirillales</taxon>
        <taxon>Dongiaceae</taxon>
        <taxon>Dongia</taxon>
    </lineage>
</organism>
<evidence type="ECO:0000256" key="2">
    <source>
        <dbReference type="ARBA" id="ARBA00004429"/>
    </source>
</evidence>
<dbReference type="GO" id="GO:0005524">
    <property type="term" value="F:ATP binding"/>
    <property type="evidence" value="ECO:0007669"/>
    <property type="project" value="UniProtKB-KW"/>
</dbReference>
<keyword evidence="11 18" id="KW-0067">ATP-binding</keyword>
<protein>
    <recommendedName>
        <fullName evidence="3">histidine kinase</fullName>
        <ecNumber evidence="3">2.7.13.3</ecNumber>
    </recommendedName>
</protein>
<keyword evidence="14 15" id="KW-0472">Membrane</keyword>
<evidence type="ECO:0000256" key="15">
    <source>
        <dbReference type="SAM" id="Phobius"/>
    </source>
</evidence>
<dbReference type="SMART" id="SM00388">
    <property type="entry name" value="HisKA"/>
    <property type="match status" value="1"/>
</dbReference>
<gene>
    <name evidence="18" type="ORF">SMD31_17395</name>
</gene>
<evidence type="ECO:0000259" key="16">
    <source>
        <dbReference type="PROSITE" id="PS50109"/>
    </source>
</evidence>
<evidence type="ECO:0000256" key="8">
    <source>
        <dbReference type="ARBA" id="ARBA00022692"/>
    </source>
</evidence>
<evidence type="ECO:0000256" key="4">
    <source>
        <dbReference type="ARBA" id="ARBA00022475"/>
    </source>
</evidence>
<dbReference type="PANTHER" id="PTHR44936:SF5">
    <property type="entry name" value="SENSOR HISTIDINE KINASE ENVZ"/>
    <property type="match status" value="1"/>
</dbReference>
<keyword evidence="6" id="KW-0597">Phosphoprotein</keyword>
<feature type="transmembrane region" description="Helical" evidence="15">
    <location>
        <begin position="193"/>
        <end position="211"/>
    </location>
</feature>
<comment type="subcellular location">
    <subcellularLocation>
        <location evidence="2">Cell inner membrane</location>
        <topology evidence="2">Multi-pass membrane protein</topology>
    </subcellularLocation>
</comment>
<evidence type="ECO:0000256" key="13">
    <source>
        <dbReference type="ARBA" id="ARBA00023012"/>
    </source>
</evidence>
<evidence type="ECO:0000259" key="17">
    <source>
        <dbReference type="PROSITE" id="PS50885"/>
    </source>
</evidence>
<dbReference type="Pfam" id="PF00672">
    <property type="entry name" value="HAMP"/>
    <property type="match status" value="1"/>
</dbReference>
<keyword evidence="12 15" id="KW-1133">Transmembrane helix</keyword>
<dbReference type="SUPFAM" id="SSF47384">
    <property type="entry name" value="Homodimeric domain of signal transducing histidine kinase"/>
    <property type="match status" value="1"/>
</dbReference>
<dbReference type="InterPro" id="IPR003660">
    <property type="entry name" value="HAMP_dom"/>
</dbReference>
<sequence>MSWAHKVARSRRHLWPDRIATRIAVVMVAAMLLTQVFGYLIFLGERNGWWPQSSLDPVVERLHGPIEAAFKMPFEERAAFLAHISAAQLTAYRSFTPIAPIRSLPPFDRLQDHFLRRLPGLVDQVLVEAQLPGPGPERGPGPVSGLMPGPPLIGFSPPMQEPVTLWLRLADQTWLSARMPLGELLPPPPFYRWTPWLLGISTIILISLVAARGISRSLRRLAGAAEHLGINMAAKPLAERGPHEVRAVTRSFNEMQARLQRFVEDRTRMLAAISHDLRTPLSRLRLRAENLPEGAERGKIVADLDLMDRMIAATLTFARDDVAGEKRVKLDLASLLQAVCDETVDAGGRASYRGPAYLAIEAAPLSLMRAITNVIENAVKYGGVADASLVETPAGIEIQVCDAGPGIPASELEHVFEPFYRLDPARSPTDAVGSMGGSGLGLAIARHVFRAHGGDVELENAPAGGLIARMILPRAMG</sequence>
<keyword evidence="19" id="KW-1185">Reference proteome</keyword>
<dbReference type="CDD" id="cd00082">
    <property type="entry name" value="HisKA"/>
    <property type="match status" value="1"/>
</dbReference>
<dbReference type="PRINTS" id="PR00344">
    <property type="entry name" value="BCTRLSENSOR"/>
</dbReference>
<keyword evidence="9" id="KW-0547">Nucleotide-binding</keyword>
<evidence type="ECO:0000256" key="1">
    <source>
        <dbReference type="ARBA" id="ARBA00000085"/>
    </source>
</evidence>
<comment type="caution">
    <text evidence="18">The sequence shown here is derived from an EMBL/GenBank/DDBJ whole genome shotgun (WGS) entry which is preliminary data.</text>
</comment>
<evidence type="ECO:0000313" key="19">
    <source>
        <dbReference type="Proteomes" id="UP001271769"/>
    </source>
</evidence>
<evidence type="ECO:0000256" key="9">
    <source>
        <dbReference type="ARBA" id="ARBA00022741"/>
    </source>
</evidence>
<dbReference type="EMBL" id="JAXCLX010000003">
    <property type="protein sequence ID" value="MDY0873719.1"/>
    <property type="molecule type" value="Genomic_DNA"/>
</dbReference>
<feature type="domain" description="HAMP" evidence="17">
    <location>
        <begin position="212"/>
        <end position="264"/>
    </location>
</feature>
<keyword evidence="10" id="KW-0418">Kinase</keyword>
<dbReference type="PANTHER" id="PTHR44936">
    <property type="entry name" value="SENSOR PROTEIN CREC"/>
    <property type="match status" value="1"/>
</dbReference>
<feature type="transmembrane region" description="Helical" evidence="15">
    <location>
        <begin position="21"/>
        <end position="42"/>
    </location>
</feature>
<dbReference type="Gene3D" id="1.10.287.130">
    <property type="match status" value="1"/>
</dbReference>
<comment type="catalytic activity">
    <reaction evidence="1">
        <text>ATP + protein L-histidine = ADP + protein N-phospho-L-histidine.</text>
        <dbReference type="EC" id="2.7.13.3"/>
    </reaction>
</comment>
<dbReference type="InterPro" id="IPR003661">
    <property type="entry name" value="HisK_dim/P_dom"/>
</dbReference>
<evidence type="ECO:0000256" key="11">
    <source>
        <dbReference type="ARBA" id="ARBA00022840"/>
    </source>
</evidence>
<dbReference type="Gene3D" id="3.30.565.10">
    <property type="entry name" value="Histidine kinase-like ATPase, C-terminal domain"/>
    <property type="match status" value="1"/>
</dbReference>
<dbReference type="InterPro" id="IPR036097">
    <property type="entry name" value="HisK_dim/P_sf"/>
</dbReference>
<dbReference type="InterPro" id="IPR005467">
    <property type="entry name" value="His_kinase_dom"/>
</dbReference>
<evidence type="ECO:0000256" key="14">
    <source>
        <dbReference type="ARBA" id="ARBA00023136"/>
    </source>
</evidence>
<proteinExistence type="predicted"/>
<evidence type="ECO:0000313" key="18">
    <source>
        <dbReference type="EMBL" id="MDY0873719.1"/>
    </source>
</evidence>
<dbReference type="SMART" id="SM00387">
    <property type="entry name" value="HATPase_c"/>
    <property type="match status" value="1"/>
</dbReference>
<evidence type="ECO:0000256" key="3">
    <source>
        <dbReference type="ARBA" id="ARBA00012438"/>
    </source>
</evidence>
<dbReference type="InterPro" id="IPR050980">
    <property type="entry name" value="2C_sensor_his_kinase"/>
</dbReference>
<dbReference type="PROSITE" id="PS50109">
    <property type="entry name" value="HIS_KIN"/>
    <property type="match status" value="1"/>
</dbReference>
<dbReference type="Pfam" id="PF00512">
    <property type="entry name" value="HisKA"/>
    <property type="match status" value="1"/>
</dbReference>
<keyword evidence="13" id="KW-0902">Two-component regulatory system</keyword>
<dbReference type="CDD" id="cd06225">
    <property type="entry name" value="HAMP"/>
    <property type="match status" value="1"/>
</dbReference>
<keyword evidence="7" id="KW-0808">Transferase</keyword>
<dbReference type="RefSeq" id="WP_320502192.1">
    <property type="nucleotide sequence ID" value="NZ_JAXCLX010000003.1"/>
</dbReference>
<dbReference type="SMART" id="SM00304">
    <property type="entry name" value="HAMP"/>
    <property type="match status" value="1"/>
</dbReference>
<dbReference type="Pfam" id="PF02518">
    <property type="entry name" value="HATPase_c"/>
    <property type="match status" value="1"/>
</dbReference>
<name>A0ABU5E286_9PROT</name>
<feature type="domain" description="Histidine kinase" evidence="16">
    <location>
        <begin position="272"/>
        <end position="476"/>
    </location>
</feature>
<keyword evidence="5" id="KW-0997">Cell inner membrane</keyword>
<dbReference type="InterPro" id="IPR004358">
    <property type="entry name" value="Sig_transdc_His_kin-like_C"/>
</dbReference>